<dbReference type="Pfam" id="PF12728">
    <property type="entry name" value="HTH_17"/>
    <property type="match status" value="1"/>
</dbReference>
<evidence type="ECO:0000313" key="2">
    <source>
        <dbReference type="EMBL" id="RIJ26382.1"/>
    </source>
</evidence>
<keyword evidence="3" id="KW-1185">Reference proteome</keyword>
<proteinExistence type="predicted"/>
<gene>
    <name evidence="2" type="ORF">D1223_15450</name>
</gene>
<comment type="caution">
    <text evidence="2">The sequence shown here is derived from an EMBL/GenBank/DDBJ whole genome shotgun (WGS) entry which is preliminary data.</text>
</comment>
<dbReference type="GO" id="GO:0003677">
    <property type="term" value="F:DNA binding"/>
    <property type="evidence" value="ECO:0007669"/>
    <property type="project" value="UniProtKB-KW"/>
</dbReference>
<keyword evidence="2" id="KW-0238">DNA-binding</keyword>
<evidence type="ECO:0000313" key="3">
    <source>
        <dbReference type="Proteomes" id="UP000266385"/>
    </source>
</evidence>
<dbReference type="EMBL" id="QWFX01000016">
    <property type="protein sequence ID" value="RIJ26382.1"/>
    <property type="molecule type" value="Genomic_DNA"/>
</dbReference>
<dbReference type="SUPFAM" id="SSF46955">
    <property type="entry name" value="Putative DNA-binding domain"/>
    <property type="match status" value="1"/>
</dbReference>
<name>A0A399R9M6_9PROT</name>
<dbReference type="RefSeq" id="WP_119377345.1">
    <property type="nucleotide sequence ID" value="NZ_QWFX01000016.1"/>
</dbReference>
<organism evidence="2 3">
    <name type="scientific">Henriciella mobilis</name>
    <dbReference type="NCBI Taxonomy" id="2305467"/>
    <lineage>
        <taxon>Bacteria</taxon>
        <taxon>Pseudomonadati</taxon>
        <taxon>Pseudomonadota</taxon>
        <taxon>Alphaproteobacteria</taxon>
        <taxon>Hyphomonadales</taxon>
        <taxon>Hyphomonadaceae</taxon>
        <taxon>Henriciella</taxon>
    </lineage>
</organism>
<sequence length="73" mass="8854">MSDDEDKEYLDLLTPDEVSEMLGVKTHRLAEWRMGQGNVNISYLKIGKYVRYRRRDILDFLKSQRRNYTIERK</sequence>
<reference evidence="2 3" key="1">
    <citation type="submission" date="2018-08" db="EMBL/GenBank/DDBJ databases">
        <title>Henriciella mobilis sp. nov., isolated from seawater.</title>
        <authorList>
            <person name="Cheng H."/>
            <person name="Wu Y.-H."/>
            <person name="Xu X.-W."/>
            <person name="Guo L.-L."/>
        </authorList>
    </citation>
    <scope>NUCLEOTIDE SEQUENCE [LARGE SCALE GENOMIC DNA]</scope>
    <source>
        <strain evidence="2 3">JN25</strain>
    </source>
</reference>
<dbReference type="InterPro" id="IPR009061">
    <property type="entry name" value="DNA-bd_dom_put_sf"/>
</dbReference>
<evidence type="ECO:0000259" key="1">
    <source>
        <dbReference type="Pfam" id="PF12728"/>
    </source>
</evidence>
<dbReference type="OrthoDB" id="9806994at2"/>
<dbReference type="InterPro" id="IPR041657">
    <property type="entry name" value="HTH_17"/>
</dbReference>
<feature type="domain" description="Helix-turn-helix" evidence="1">
    <location>
        <begin position="12"/>
        <end position="65"/>
    </location>
</feature>
<protein>
    <submittedName>
        <fullName evidence="2">DNA-binding protein</fullName>
    </submittedName>
</protein>
<dbReference type="AlphaFoldDB" id="A0A399R9M6"/>
<accession>A0A399R9M6</accession>
<dbReference type="Proteomes" id="UP000266385">
    <property type="component" value="Unassembled WGS sequence"/>
</dbReference>